<dbReference type="Gene3D" id="3.90.79.10">
    <property type="entry name" value="Nucleoside Triphosphate Pyrophosphohydrolase"/>
    <property type="match status" value="1"/>
</dbReference>
<dbReference type="RefSeq" id="WP_263544107.1">
    <property type="nucleotide sequence ID" value="NZ_JAOVZO020000020.1"/>
</dbReference>
<evidence type="ECO:0000256" key="5">
    <source>
        <dbReference type="ARBA" id="ARBA00022801"/>
    </source>
</evidence>
<evidence type="ECO:0000256" key="2">
    <source>
        <dbReference type="ARBA" id="ARBA00007608"/>
    </source>
</evidence>
<evidence type="ECO:0000313" key="9">
    <source>
        <dbReference type="Proteomes" id="UP001139971"/>
    </source>
</evidence>
<sequence length="159" mass="17566">MNGADEETVWRPHVTVATIVPDGGRFLLVEEDIRGQMLINQPAGHLEPGESLVAAACRETLEETGWEVRPDHLVAVQQWVHPRYGRHFVRFTFAATALAHHADRRLDDGICEVLWLKRDEIAAASARLRSPLILSSIDAWLGGQRLPLSALAYAADDAG</sequence>
<evidence type="ECO:0000256" key="6">
    <source>
        <dbReference type="RuleBase" id="RU364043"/>
    </source>
</evidence>
<keyword evidence="6" id="KW-0460">Magnesium</keyword>
<dbReference type="GO" id="GO:0017111">
    <property type="term" value="F:ribonucleoside triphosphate phosphatase activity"/>
    <property type="evidence" value="ECO:0007669"/>
    <property type="project" value="InterPro"/>
</dbReference>
<name>A0A9X3YMK5_9GAMM</name>
<dbReference type="CDD" id="cd03675">
    <property type="entry name" value="NUDIX_Hydrolase"/>
    <property type="match status" value="1"/>
</dbReference>
<reference evidence="8" key="1">
    <citation type="submission" date="2023-02" db="EMBL/GenBank/DDBJ databases">
        <title>Tahibacter soli sp. nov. isolated from soil.</title>
        <authorList>
            <person name="Baek J.H."/>
            <person name="Lee J.K."/>
            <person name="Choi D.G."/>
            <person name="Jeon C.O."/>
        </authorList>
    </citation>
    <scope>NUCLEOTIDE SEQUENCE</scope>
    <source>
        <strain evidence="8">BL</strain>
    </source>
</reference>
<dbReference type="InterPro" id="IPR000086">
    <property type="entry name" value="NUDIX_hydrolase_dom"/>
</dbReference>
<dbReference type="InterPro" id="IPR033713">
    <property type="entry name" value="NudJ"/>
</dbReference>
<accession>A0A9X3YMK5</accession>
<dbReference type="Proteomes" id="UP001139971">
    <property type="component" value="Unassembled WGS sequence"/>
</dbReference>
<dbReference type="PROSITE" id="PS00893">
    <property type="entry name" value="NUDIX_BOX"/>
    <property type="match status" value="1"/>
</dbReference>
<dbReference type="InterPro" id="IPR020084">
    <property type="entry name" value="NUDIX_hydrolase_CS"/>
</dbReference>
<evidence type="ECO:0000259" key="7">
    <source>
        <dbReference type="PROSITE" id="PS51462"/>
    </source>
</evidence>
<gene>
    <name evidence="6" type="primary">nudJ</name>
    <name evidence="8" type="ORF">OD750_021275</name>
</gene>
<dbReference type="AlphaFoldDB" id="A0A9X3YMK5"/>
<comment type="caution">
    <text evidence="8">The sequence shown here is derived from an EMBL/GenBank/DDBJ whole genome shotgun (WGS) entry which is preliminary data.</text>
</comment>
<protein>
    <recommendedName>
        <fullName evidence="4 6">Phosphatase NudJ</fullName>
        <ecNumber evidence="6">3.6.1.-</ecNumber>
    </recommendedName>
</protein>
<dbReference type="PANTHER" id="PTHR43222:SF11">
    <property type="entry name" value="PHOSPHATASE NUDJ"/>
    <property type="match status" value="1"/>
</dbReference>
<dbReference type="PROSITE" id="PS51462">
    <property type="entry name" value="NUDIX"/>
    <property type="match status" value="1"/>
</dbReference>
<dbReference type="SUPFAM" id="SSF55811">
    <property type="entry name" value="Nudix"/>
    <property type="match status" value="1"/>
</dbReference>
<proteinExistence type="inferred from homology"/>
<dbReference type="GO" id="GO:0004787">
    <property type="term" value="F:thiamine diphosphate phosphatase activity"/>
    <property type="evidence" value="ECO:0007669"/>
    <property type="project" value="InterPro"/>
</dbReference>
<feature type="domain" description="Nudix hydrolase" evidence="7">
    <location>
        <begin position="9"/>
        <end position="141"/>
    </location>
</feature>
<dbReference type="EMBL" id="JAOVZO020000020">
    <property type="protein sequence ID" value="MDC8015084.1"/>
    <property type="molecule type" value="Genomic_DNA"/>
</dbReference>
<keyword evidence="9" id="KW-1185">Reference proteome</keyword>
<organism evidence="8 9">
    <name type="scientific">Tahibacter soli</name>
    <dbReference type="NCBI Taxonomy" id="2983605"/>
    <lineage>
        <taxon>Bacteria</taxon>
        <taxon>Pseudomonadati</taxon>
        <taxon>Pseudomonadota</taxon>
        <taxon>Gammaproteobacteria</taxon>
        <taxon>Lysobacterales</taxon>
        <taxon>Rhodanobacteraceae</taxon>
        <taxon>Tahibacter</taxon>
    </lineage>
</organism>
<keyword evidence="5 6" id="KW-0378">Hydrolase</keyword>
<comment type="cofactor">
    <cofactor evidence="1 6">
        <name>Mg(2+)</name>
        <dbReference type="ChEBI" id="CHEBI:18420"/>
    </cofactor>
</comment>
<evidence type="ECO:0000256" key="1">
    <source>
        <dbReference type="ARBA" id="ARBA00001946"/>
    </source>
</evidence>
<dbReference type="GO" id="GO:0017110">
    <property type="term" value="F:nucleoside diphosphate phosphatase activity"/>
    <property type="evidence" value="ECO:0007669"/>
    <property type="project" value="InterPro"/>
</dbReference>
<comment type="subunit">
    <text evidence="3 6">Monomer.</text>
</comment>
<dbReference type="EC" id="3.6.1.-" evidence="6"/>
<evidence type="ECO:0000256" key="3">
    <source>
        <dbReference type="ARBA" id="ARBA00011245"/>
    </source>
</evidence>
<comment type="similarity">
    <text evidence="2 6">Belongs to the Nudix hydrolase family. NudJ subfamily.</text>
</comment>
<evidence type="ECO:0000313" key="8">
    <source>
        <dbReference type="EMBL" id="MDC8015084.1"/>
    </source>
</evidence>
<evidence type="ECO:0000256" key="4">
    <source>
        <dbReference type="ARBA" id="ARBA00015552"/>
    </source>
</evidence>
<dbReference type="Pfam" id="PF00293">
    <property type="entry name" value="NUDIX"/>
    <property type="match status" value="1"/>
</dbReference>
<dbReference type="InterPro" id="IPR015797">
    <property type="entry name" value="NUDIX_hydrolase-like_dom_sf"/>
</dbReference>
<dbReference type="PANTHER" id="PTHR43222">
    <property type="entry name" value="NUDIX HYDROLASE 23"/>
    <property type="match status" value="1"/>
</dbReference>